<proteinExistence type="predicted"/>
<dbReference type="GO" id="GO:0008250">
    <property type="term" value="C:oligosaccharyltransferase complex"/>
    <property type="evidence" value="ECO:0007669"/>
    <property type="project" value="InterPro"/>
</dbReference>
<evidence type="ECO:0000256" key="6">
    <source>
        <dbReference type="ARBA" id="ARBA00023136"/>
    </source>
</evidence>
<evidence type="ECO:0000256" key="7">
    <source>
        <dbReference type="SAM" id="Phobius"/>
    </source>
</evidence>
<reference evidence="11" key="1">
    <citation type="submission" date="2018-06" db="EMBL/GenBank/DDBJ databases">
        <authorList>
            <person name="Guldener U."/>
        </authorList>
    </citation>
    <scope>NUCLEOTIDE SEQUENCE [LARGE SCALE GENOMIC DNA]</scope>
    <source>
        <strain evidence="11">UTAD17</strain>
    </source>
</reference>
<organism evidence="10 11">
    <name type="scientific">Saccharomycodes ludwigii</name>
    <dbReference type="NCBI Taxonomy" id="36035"/>
    <lineage>
        <taxon>Eukaryota</taxon>
        <taxon>Fungi</taxon>
        <taxon>Dikarya</taxon>
        <taxon>Ascomycota</taxon>
        <taxon>Saccharomycotina</taxon>
        <taxon>Saccharomycetes</taxon>
        <taxon>Saccharomycodales</taxon>
        <taxon>Saccharomycodaceae</taxon>
        <taxon>Saccharomycodes</taxon>
    </lineage>
</organism>
<evidence type="ECO:0000256" key="3">
    <source>
        <dbReference type="ARBA" id="ARBA00022729"/>
    </source>
</evidence>
<accession>A0A376B3G2</accession>
<dbReference type="InterPro" id="IPR056790">
    <property type="entry name" value="Ribophorin_II_C"/>
</dbReference>
<dbReference type="UniPathway" id="UPA00378"/>
<evidence type="ECO:0000256" key="2">
    <source>
        <dbReference type="ARBA" id="ARBA00022692"/>
    </source>
</evidence>
<feature type="transmembrane region" description="Helical" evidence="7">
    <location>
        <begin position="253"/>
        <end position="273"/>
    </location>
</feature>
<dbReference type="InterPro" id="IPR008814">
    <property type="entry name" value="Swp1"/>
</dbReference>
<evidence type="ECO:0000313" key="11">
    <source>
        <dbReference type="Proteomes" id="UP000262825"/>
    </source>
</evidence>
<evidence type="ECO:0000313" key="10">
    <source>
        <dbReference type="EMBL" id="SSD59191.1"/>
    </source>
</evidence>
<dbReference type="VEuPathDB" id="FungiDB:SCODWIG_00952"/>
<evidence type="ECO:0000256" key="1">
    <source>
        <dbReference type="ARBA" id="ARBA00004477"/>
    </source>
</evidence>
<feature type="chain" id="PRO_5044211072" description="Ribophorin II C-terminal domain-containing protein" evidence="8">
    <location>
        <begin position="20"/>
        <end position="280"/>
    </location>
</feature>
<keyword evidence="3 8" id="KW-0732">Signal</keyword>
<sequence>MHFFPIFVFFTLFVQYISAATSGSSIINPIVKVGKNVTKLKPDFSTISSISVVDPKAQTISFEFNIDATESQPNHAALILNCDDRVQTYHSAKCSDGKCVFSLPVRNFPQTMLYFHSTTQGNTPIKALLTYNCEGQDSFIEKHIFDIFLDEKKVKDDLLKLDKDKIFPNQIAVLPEIHHVFQNPPKQVNSSIATIFSLIIVAVSILTIILFVTNVKVTMTKSCGTIVYSLGFISGLVALEYSFYQYYLGVHDIFGTLYQVFILLTLPTLWLGARTLKRIF</sequence>
<evidence type="ECO:0000256" key="8">
    <source>
        <dbReference type="SAM" id="SignalP"/>
    </source>
</evidence>
<keyword evidence="11" id="KW-1185">Reference proteome</keyword>
<evidence type="ECO:0000259" key="9">
    <source>
        <dbReference type="Pfam" id="PF25147"/>
    </source>
</evidence>
<dbReference type="OrthoDB" id="3972213at2759"/>
<keyword evidence="5 7" id="KW-1133">Transmembrane helix</keyword>
<feature type="transmembrane region" description="Helical" evidence="7">
    <location>
        <begin position="225"/>
        <end position="247"/>
    </location>
</feature>
<dbReference type="AlphaFoldDB" id="A0A376B3G2"/>
<keyword evidence="4" id="KW-0256">Endoplasmic reticulum</keyword>
<dbReference type="PANTHER" id="PTHR12640">
    <property type="entry name" value="RIBOPHORIN II"/>
    <property type="match status" value="1"/>
</dbReference>
<dbReference type="Pfam" id="PF25147">
    <property type="entry name" value="Ribophorin_II_C"/>
    <property type="match status" value="1"/>
</dbReference>
<dbReference type="PANTHER" id="PTHR12640:SF0">
    <property type="entry name" value="DOLICHYL-DIPHOSPHOOLIGOSACCHARIDE--PROTEIN GLYCOSYLTRANSFERASE SUBUNIT 2"/>
    <property type="match status" value="1"/>
</dbReference>
<name>A0A376B3G2_9ASCO</name>
<feature type="signal peptide" evidence="8">
    <location>
        <begin position="1"/>
        <end position="19"/>
    </location>
</feature>
<protein>
    <recommendedName>
        <fullName evidence="9">Ribophorin II C-terminal domain-containing protein</fullName>
    </recommendedName>
</protein>
<keyword evidence="6 7" id="KW-0472">Membrane</keyword>
<dbReference type="EMBL" id="UFAJ01000104">
    <property type="protein sequence ID" value="SSD59191.1"/>
    <property type="molecule type" value="Genomic_DNA"/>
</dbReference>
<evidence type="ECO:0000256" key="5">
    <source>
        <dbReference type="ARBA" id="ARBA00022989"/>
    </source>
</evidence>
<feature type="domain" description="Ribophorin II C-terminal" evidence="9">
    <location>
        <begin position="181"/>
        <end position="279"/>
    </location>
</feature>
<evidence type="ECO:0000256" key="4">
    <source>
        <dbReference type="ARBA" id="ARBA00022824"/>
    </source>
</evidence>
<comment type="subcellular location">
    <subcellularLocation>
        <location evidence="1">Endoplasmic reticulum membrane</location>
        <topology evidence="1">Multi-pass membrane protein</topology>
    </subcellularLocation>
</comment>
<dbReference type="GO" id="GO:0006487">
    <property type="term" value="P:protein N-linked glycosylation"/>
    <property type="evidence" value="ECO:0007669"/>
    <property type="project" value="TreeGrafter"/>
</dbReference>
<dbReference type="Proteomes" id="UP000262825">
    <property type="component" value="Unassembled WGS sequence"/>
</dbReference>
<gene>
    <name evidence="10" type="ORF">SCODWIG_00952</name>
</gene>
<feature type="transmembrane region" description="Helical" evidence="7">
    <location>
        <begin position="192"/>
        <end position="213"/>
    </location>
</feature>
<keyword evidence="2 7" id="KW-0812">Transmembrane</keyword>